<dbReference type="Pfam" id="PF13290">
    <property type="entry name" value="CHB_HEX_C_1"/>
    <property type="match status" value="1"/>
</dbReference>
<dbReference type="InterPro" id="IPR036415">
    <property type="entry name" value="Lamin_tail_dom_sf"/>
</dbReference>
<feature type="non-terminal residue" evidence="4">
    <location>
        <position position="267"/>
    </location>
</feature>
<evidence type="ECO:0000259" key="3">
    <source>
        <dbReference type="Pfam" id="PF13290"/>
    </source>
</evidence>
<feature type="signal peptide" evidence="1">
    <location>
        <begin position="1"/>
        <end position="26"/>
    </location>
</feature>
<evidence type="ECO:0000256" key="1">
    <source>
        <dbReference type="SAM" id="SignalP"/>
    </source>
</evidence>
<dbReference type="Proteomes" id="UP000229782">
    <property type="component" value="Unassembled WGS sequence"/>
</dbReference>
<accession>A0A2H0N2P3</accession>
<dbReference type="Gene3D" id="2.60.40.1260">
    <property type="entry name" value="Lamin Tail domain"/>
    <property type="match status" value="1"/>
</dbReference>
<dbReference type="AlphaFoldDB" id="A0A2H0N2P3"/>
<dbReference type="EMBL" id="PCWM01000038">
    <property type="protein sequence ID" value="PIR03174.1"/>
    <property type="molecule type" value="Genomic_DNA"/>
</dbReference>
<proteinExistence type="predicted"/>
<feature type="domain" description="GH29D-like beta-sandwich" evidence="3">
    <location>
        <begin position="186"/>
        <end position="250"/>
    </location>
</feature>
<comment type="caution">
    <text evidence="4">The sequence shown here is derived from an EMBL/GenBank/DDBJ whole genome shotgun (WGS) entry which is preliminary data.</text>
</comment>
<evidence type="ECO:0000313" key="4">
    <source>
        <dbReference type="EMBL" id="PIR03174.1"/>
    </source>
</evidence>
<evidence type="ECO:0000259" key="2">
    <source>
        <dbReference type="Pfam" id="PF00932"/>
    </source>
</evidence>
<keyword evidence="1" id="KW-0732">Signal</keyword>
<dbReference type="Pfam" id="PF00932">
    <property type="entry name" value="LTD"/>
    <property type="match status" value="1"/>
</dbReference>
<dbReference type="InterPro" id="IPR059177">
    <property type="entry name" value="GH29D-like_dom"/>
</dbReference>
<sequence>MKTAFIHNSILIVLFFALSFAHPATAKAIETGTEFSSIRINEFMAKSDTIIDWIELYNPSDYPINLAYNLRISDNPYKSGFTFQNSAVVPAKGYLVVWADDVNAAANGFQHLDFKLDADGEYLALRALDGTTIDEVYFPKQAKEITYGRANNTGEWGFMVSDTRGKANDDILLESPISDTPTLDKESGIYKEGFAVHVQAPKDTKIYYTLNGDEPDDKKEYLLVGTTIPISTSTVVRVMAEEPNKKPSKILNKTYLLDVAHDLPIIA</sequence>
<organism evidence="4 5">
    <name type="scientific">Candidatus Magasanikbacteria bacterium CG11_big_fil_rev_8_21_14_0_20_43_7</name>
    <dbReference type="NCBI Taxonomy" id="1974654"/>
    <lineage>
        <taxon>Bacteria</taxon>
        <taxon>Candidatus Magasanikiibacteriota</taxon>
    </lineage>
</organism>
<dbReference type="SUPFAM" id="SSF74853">
    <property type="entry name" value="Lamin A/C globular tail domain"/>
    <property type="match status" value="1"/>
</dbReference>
<evidence type="ECO:0000313" key="5">
    <source>
        <dbReference type="Proteomes" id="UP000229782"/>
    </source>
</evidence>
<protein>
    <submittedName>
        <fullName evidence="4">Uncharacterized protein</fullName>
    </submittedName>
</protein>
<feature type="chain" id="PRO_5013930555" evidence="1">
    <location>
        <begin position="27"/>
        <end position="267"/>
    </location>
</feature>
<feature type="domain" description="LTD" evidence="2">
    <location>
        <begin position="36"/>
        <end position="137"/>
    </location>
</feature>
<gene>
    <name evidence="4" type="ORF">COV60_01740</name>
</gene>
<dbReference type="InterPro" id="IPR001322">
    <property type="entry name" value="Lamin_tail_dom"/>
</dbReference>
<name>A0A2H0N2P3_9BACT</name>
<reference evidence="4 5" key="1">
    <citation type="submission" date="2017-09" db="EMBL/GenBank/DDBJ databases">
        <title>Depth-based differentiation of microbial function through sediment-hosted aquifers and enrichment of novel symbionts in the deep terrestrial subsurface.</title>
        <authorList>
            <person name="Probst A.J."/>
            <person name="Ladd B."/>
            <person name="Jarett J.K."/>
            <person name="Geller-Mcgrath D.E."/>
            <person name="Sieber C.M."/>
            <person name="Emerson J.B."/>
            <person name="Anantharaman K."/>
            <person name="Thomas B.C."/>
            <person name="Malmstrom R."/>
            <person name="Stieglmeier M."/>
            <person name="Klingl A."/>
            <person name="Woyke T."/>
            <person name="Ryan C.M."/>
            <person name="Banfield J.F."/>
        </authorList>
    </citation>
    <scope>NUCLEOTIDE SEQUENCE [LARGE SCALE GENOMIC DNA]</scope>
    <source>
        <strain evidence="4">CG11_big_fil_rev_8_21_14_0_20_43_7</strain>
    </source>
</reference>